<comment type="caution">
    <text evidence="1">The sequence shown here is derived from an EMBL/GenBank/DDBJ whole genome shotgun (WGS) entry which is preliminary data.</text>
</comment>
<gene>
    <name evidence="1" type="ORF">BKA05_002648</name>
</gene>
<dbReference type="AlphaFoldDB" id="A0A7Y9YF77"/>
<proteinExistence type="predicted"/>
<dbReference type="EMBL" id="JACBZI010000001">
    <property type="protein sequence ID" value="NYI11133.1"/>
    <property type="molecule type" value="Genomic_DNA"/>
</dbReference>
<name>A0A7Y9YF77_9ACTN</name>
<dbReference type="InterPro" id="IPR013406">
    <property type="entry name" value="CHP02574_addiction_mod"/>
</dbReference>
<dbReference type="RefSeq" id="WP_179531867.1">
    <property type="nucleotide sequence ID" value="NZ_BAAAPP010000005.1"/>
</dbReference>
<accession>A0A7Y9YF77</accession>
<dbReference type="NCBIfam" id="TIGR02574">
    <property type="entry name" value="stabl_TIGR02574"/>
    <property type="match status" value="1"/>
</dbReference>
<dbReference type="Proteomes" id="UP000537326">
    <property type="component" value="Unassembled WGS sequence"/>
</dbReference>
<reference evidence="1 2" key="1">
    <citation type="submission" date="2020-07" db="EMBL/GenBank/DDBJ databases">
        <title>Sequencing the genomes of 1000 actinobacteria strains.</title>
        <authorList>
            <person name="Klenk H.-P."/>
        </authorList>
    </citation>
    <scope>NUCLEOTIDE SEQUENCE [LARGE SCALE GENOMIC DNA]</scope>
    <source>
        <strain evidence="1 2">DSM 18248</strain>
    </source>
</reference>
<protein>
    <submittedName>
        <fullName evidence="1">Putative addiction module component (TIGR02574 family)</fullName>
    </submittedName>
</protein>
<keyword evidence="2" id="KW-1185">Reference proteome</keyword>
<evidence type="ECO:0000313" key="2">
    <source>
        <dbReference type="Proteomes" id="UP000537326"/>
    </source>
</evidence>
<evidence type="ECO:0000313" key="1">
    <source>
        <dbReference type="EMBL" id="NYI11133.1"/>
    </source>
</evidence>
<sequence>MVNPALRSAIEAMSLDERLELVEFIEKTVESVPIDVTEEQKTIIRSRAAELDADPSIGLTWDELRARLAARRA</sequence>
<dbReference type="Pfam" id="PF09720">
    <property type="entry name" value="Unstab_antitox"/>
    <property type="match status" value="1"/>
</dbReference>
<organism evidence="1 2">
    <name type="scientific">Nocardioides marinus</name>
    <dbReference type="NCBI Taxonomy" id="374514"/>
    <lineage>
        <taxon>Bacteria</taxon>
        <taxon>Bacillati</taxon>
        <taxon>Actinomycetota</taxon>
        <taxon>Actinomycetes</taxon>
        <taxon>Propionibacteriales</taxon>
        <taxon>Nocardioidaceae</taxon>
        <taxon>Nocardioides</taxon>
    </lineage>
</organism>